<dbReference type="EMBL" id="CAJNBJ010000018">
    <property type="protein sequence ID" value="CAE6789885.1"/>
    <property type="molecule type" value="Genomic_DNA"/>
</dbReference>
<gene>
    <name evidence="1" type="ORF">NSPZN2_50294</name>
</gene>
<proteinExistence type="predicted"/>
<keyword evidence="2" id="KW-1185">Reference proteome</keyword>
<accession>A0ABN7M7L1</accession>
<dbReference type="Proteomes" id="UP000675880">
    <property type="component" value="Unassembled WGS sequence"/>
</dbReference>
<reference evidence="1 2" key="1">
    <citation type="submission" date="2021-02" db="EMBL/GenBank/DDBJ databases">
        <authorList>
            <person name="Han P."/>
        </authorList>
    </citation>
    <scope>NUCLEOTIDE SEQUENCE [LARGE SCALE GENOMIC DNA]</scope>
    <source>
        <strain evidence="1">Candidatus Nitrospira sp. ZN2</strain>
    </source>
</reference>
<comment type="caution">
    <text evidence="1">The sequence shown here is derived from an EMBL/GenBank/DDBJ whole genome shotgun (WGS) entry which is preliminary data.</text>
</comment>
<evidence type="ECO:0008006" key="3">
    <source>
        <dbReference type="Google" id="ProtNLM"/>
    </source>
</evidence>
<evidence type="ECO:0000313" key="1">
    <source>
        <dbReference type="EMBL" id="CAE6789885.1"/>
    </source>
</evidence>
<name>A0ABN7M7L1_9BACT</name>
<sequence>MLNRVASEMNPIVHPCGLFLDGSPIVPRGYLRMDLTGCGVPAVRVADSSGHFFLALGCAEG</sequence>
<evidence type="ECO:0000313" key="2">
    <source>
        <dbReference type="Proteomes" id="UP000675880"/>
    </source>
</evidence>
<organism evidence="1 2">
    <name type="scientific">Nitrospira defluvii</name>
    <dbReference type="NCBI Taxonomy" id="330214"/>
    <lineage>
        <taxon>Bacteria</taxon>
        <taxon>Pseudomonadati</taxon>
        <taxon>Nitrospirota</taxon>
        <taxon>Nitrospiria</taxon>
        <taxon>Nitrospirales</taxon>
        <taxon>Nitrospiraceae</taxon>
        <taxon>Nitrospira</taxon>
    </lineage>
</organism>
<protein>
    <recommendedName>
        <fullName evidence="3">Transposase</fullName>
    </recommendedName>
</protein>